<dbReference type="Gene3D" id="1.10.600.10">
    <property type="entry name" value="Farnesyl Diphosphate Synthase"/>
    <property type="match status" value="1"/>
</dbReference>
<dbReference type="InterPro" id="IPR008949">
    <property type="entry name" value="Isoprenoid_synthase_dom_sf"/>
</dbReference>
<accession>A0A2G8RLH4</accession>
<comment type="caution">
    <text evidence="3">The sequence shown here is derived from an EMBL/GenBank/DDBJ whole genome shotgun (WGS) entry which is preliminary data.</text>
</comment>
<proteinExistence type="inferred from homology"/>
<name>A0A2G8RLH4_9APHY</name>
<dbReference type="OrthoDB" id="2998174at2759"/>
<reference evidence="3 4" key="1">
    <citation type="journal article" date="2015" name="Sci. Rep.">
        <title>Chromosome-level genome map provides insights into diverse defense mechanisms in the medicinal fungus Ganoderma sinense.</title>
        <authorList>
            <person name="Zhu Y."/>
            <person name="Xu J."/>
            <person name="Sun C."/>
            <person name="Zhou S."/>
            <person name="Xu H."/>
            <person name="Nelson D.R."/>
            <person name="Qian J."/>
            <person name="Song J."/>
            <person name="Luo H."/>
            <person name="Xiang L."/>
            <person name="Li Y."/>
            <person name="Xu Z."/>
            <person name="Ji A."/>
            <person name="Wang L."/>
            <person name="Lu S."/>
            <person name="Hayward A."/>
            <person name="Sun W."/>
            <person name="Li X."/>
            <person name="Schwartz D.C."/>
            <person name="Wang Y."/>
            <person name="Chen S."/>
        </authorList>
    </citation>
    <scope>NUCLEOTIDE SEQUENCE [LARGE SCALE GENOMIC DNA]</scope>
    <source>
        <strain evidence="3 4">ZZ0214-1</strain>
    </source>
</reference>
<dbReference type="GO" id="GO:0016838">
    <property type="term" value="F:carbon-oxygen lyase activity, acting on phosphates"/>
    <property type="evidence" value="ECO:0007669"/>
    <property type="project" value="InterPro"/>
</dbReference>
<organism evidence="3 4">
    <name type="scientific">Ganoderma sinense ZZ0214-1</name>
    <dbReference type="NCBI Taxonomy" id="1077348"/>
    <lineage>
        <taxon>Eukaryota</taxon>
        <taxon>Fungi</taxon>
        <taxon>Dikarya</taxon>
        <taxon>Basidiomycota</taxon>
        <taxon>Agaricomycotina</taxon>
        <taxon>Agaricomycetes</taxon>
        <taxon>Polyporales</taxon>
        <taxon>Polyporaceae</taxon>
        <taxon>Ganoderma</taxon>
    </lineage>
</organism>
<protein>
    <submittedName>
        <fullName evidence="3">Terpene synthase</fullName>
    </submittedName>
</protein>
<dbReference type="Pfam" id="PF06330">
    <property type="entry name" value="TRI5"/>
    <property type="match status" value="1"/>
</dbReference>
<evidence type="ECO:0000313" key="3">
    <source>
        <dbReference type="EMBL" id="PIL22360.1"/>
    </source>
</evidence>
<sequence>MLATLSPFASGVHYPVVPITEETKDPLAAVKVLIRDFLDRSDYRSPGSPCDQELRRKLTEELSAWPSDIKPTLVAKIMDGSCVYAETTYAHTTHEHRYFIALYTACLMYVDDLGERNLDAVKRFTSRFAKGEHQPDPILQRLAELLGRAHDLWTQFGADAIIAGTLDAVTAMYIEFTTQGMVVKPSATRFPYYLRTRAGLGPPYIHFVFMNDWRATPESYLQVLPYMEHWTLGTKCVLSFYKEELAGETNNYVHLRTSAEQSSAANVLRHLVEEVLESAGTMDMLTSGDSELAALWQRYMQGYLEFSLKAKRYRLAELGYQP</sequence>
<gene>
    <name evidence="3" type="ORF">GSI_15048</name>
</gene>
<evidence type="ECO:0000313" key="4">
    <source>
        <dbReference type="Proteomes" id="UP000230002"/>
    </source>
</evidence>
<keyword evidence="2" id="KW-0456">Lyase</keyword>
<dbReference type="SMR" id="A0A2G8RLH4"/>
<evidence type="ECO:0000256" key="1">
    <source>
        <dbReference type="ARBA" id="ARBA00007946"/>
    </source>
</evidence>
<dbReference type="STRING" id="1077348.A0A2G8RLH4"/>
<evidence type="ECO:0000256" key="2">
    <source>
        <dbReference type="ARBA" id="ARBA00023239"/>
    </source>
</evidence>
<dbReference type="AlphaFoldDB" id="A0A2G8RLH4"/>
<dbReference type="Proteomes" id="UP000230002">
    <property type="component" value="Unassembled WGS sequence"/>
</dbReference>
<comment type="similarity">
    <text evidence="1">Belongs to the trichodiene synthase family.</text>
</comment>
<dbReference type="InterPro" id="IPR024652">
    <property type="entry name" value="Trichodiene_synth"/>
</dbReference>
<dbReference type="SUPFAM" id="SSF48576">
    <property type="entry name" value="Terpenoid synthases"/>
    <property type="match status" value="1"/>
</dbReference>
<keyword evidence="4" id="KW-1185">Reference proteome</keyword>
<dbReference type="EMBL" id="AYKW01000069">
    <property type="protein sequence ID" value="PIL22360.1"/>
    <property type="molecule type" value="Genomic_DNA"/>
</dbReference>